<sequence length="551" mass="60528">MQGTSAVYVKDFEQGDDAERIRAAIRHAIAIGADHVVFEPVRYVLKSAVTIQTEGFAHDAGSPQESVKACHVAILGAGNLTLQGAVDAQGEPATTLVGYNDEEIHGYLPAILWCEDCKDLTLLNLAFTREPAYASAGVVLHRDEHHIVVGVFEGNPCRDGMGAYCMNRFDPATGSLTGESVTYGDGAGNLFRQSGERQLTLESPMVAAKVRIGEHLSWHQGARTDFQTYFARCGELRMDNIRTRNANGFAMLTESCRGITASRMVFRPDGNRLFTAPRDAWKLFKCTGTIDISEMIVEGVRMDGQNMHSNWLSAKQVLHAREAVFFCKYTFAPLVVGSQVELHIGERVFLRRIADWSHMGKGAHGHDYRIVFEEDLPEGMREGILGAASCWEPDRYLCKDSSFVNIAGAGHLVRYDHAYFLNCTYKNTMNPGILLGAELPVHAEGGHATDIVIKDCLFDNCGFFPRYGASGCVGIRSAGFHGKHNRDILIVNNVMRNSRVGVHIVDGDEVYLIGNAFEGVEIPVSVDAEVNGQVYGRNNDIVQAGDDSVQY</sequence>
<comment type="caution">
    <text evidence="1">The sequence shown here is derived from an EMBL/GenBank/DDBJ whole genome shotgun (WGS) entry which is preliminary data.</text>
</comment>
<dbReference type="OrthoDB" id="2503797at2"/>
<dbReference type="Proteomes" id="UP000558113">
    <property type="component" value="Unassembled WGS sequence"/>
</dbReference>
<dbReference type="EMBL" id="JAAAMU010000001">
    <property type="protein sequence ID" value="NBC67606.1"/>
    <property type="molecule type" value="Genomic_DNA"/>
</dbReference>
<protein>
    <recommendedName>
        <fullName evidence="3">Right handed beta helix domain-containing protein</fullName>
    </recommendedName>
</protein>
<evidence type="ECO:0000313" key="1">
    <source>
        <dbReference type="EMBL" id="NBC67606.1"/>
    </source>
</evidence>
<evidence type="ECO:0008006" key="3">
    <source>
        <dbReference type="Google" id="ProtNLM"/>
    </source>
</evidence>
<dbReference type="InterPro" id="IPR011050">
    <property type="entry name" value="Pectin_lyase_fold/virulence"/>
</dbReference>
<accession>A0A7X5BWS6</accession>
<proteinExistence type="predicted"/>
<evidence type="ECO:0000313" key="2">
    <source>
        <dbReference type="Proteomes" id="UP000558113"/>
    </source>
</evidence>
<name>A0A7X5BWS6_9BACL</name>
<dbReference type="RefSeq" id="WP_161693567.1">
    <property type="nucleotide sequence ID" value="NZ_JAAAMU010000001.1"/>
</dbReference>
<keyword evidence="2" id="KW-1185">Reference proteome</keyword>
<dbReference type="AlphaFoldDB" id="A0A7X5BWS6"/>
<dbReference type="SUPFAM" id="SSF51126">
    <property type="entry name" value="Pectin lyase-like"/>
    <property type="match status" value="1"/>
</dbReference>
<dbReference type="Gene3D" id="2.160.20.10">
    <property type="entry name" value="Single-stranded right-handed beta-helix, Pectin lyase-like"/>
    <property type="match status" value="2"/>
</dbReference>
<organism evidence="1 2">
    <name type="scientific">Paenibacillus sacheonensis</name>
    <dbReference type="NCBI Taxonomy" id="742054"/>
    <lineage>
        <taxon>Bacteria</taxon>
        <taxon>Bacillati</taxon>
        <taxon>Bacillota</taxon>
        <taxon>Bacilli</taxon>
        <taxon>Bacillales</taxon>
        <taxon>Paenibacillaceae</taxon>
        <taxon>Paenibacillus</taxon>
    </lineage>
</organism>
<gene>
    <name evidence="1" type="ORF">GT003_01180</name>
</gene>
<dbReference type="InterPro" id="IPR012334">
    <property type="entry name" value="Pectin_lyas_fold"/>
</dbReference>
<reference evidence="1 2" key="1">
    <citation type="submission" date="2020-01" db="EMBL/GenBank/DDBJ databases">
        <title>Paenibacillus soybeanensis sp. nov. isolated from the nodules of soybean (Glycine max(L.) Merr).</title>
        <authorList>
            <person name="Wang H."/>
        </authorList>
    </citation>
    <scope>NUCLEOTIDE SEQUENCE [LARGE SCALE GENOMIC DNA]</scope>
    <source>
        <strain evidence="1 2">DSM 23054</strain>
    </source>
</reference>